<dbReference type="SUPFAM" id="SSF141452">
    <property type="entry name" value="Hcp1-like"/>
    <property type="match status" value="1"/>
</dbReference>
<feature type="transmembrane region" description="Helical" evidence="2">
    <location>
        <begin position="283"/>
        <end position="304"/>
    </location>
</feature>
<feature type="compositionally biased region" description="Basic and acidic residues" evidence="1">
    <location>
        <begin position="547"/>
        <end position="559"/>
    </location>
</feature>
<protein>
    <submittedName>
        <fullName evidence="3">Uncharacterized protein</fullName>
    </submittedName>
</protein>
<feature type="compositionally biased region" description="Acidic residues" evidence="1">
    <location>
        <begin position="560"/>
        <end position="571"/>
    </location>
</feature>
<dbReference type="InterPro" id="IPR036624">
    <property type="entry name" value="Hcp1-lik_sf"/>
</dbReference>
<organism evidence="3 4">
    <name type="scientific">Actinocrinis puniceicyclus</name>
    <dbReference type="NCBI Taxonomy" id="977794"/>
    <lineage>
        <taxon>Bacteria</taxon>
        <taxon>Bacillati</taxon>
        <taxon>Actinomycetota</taxon>
        <taxon>Actinomycetes</taxon>
        <taxon>Catenulisporales</taxon>
        <taxon>Actinospicaceae</taxon>
        <taxon>Actinocrinis</taxon>
    </lineage>
</organism>
<gene>
    <name evidence="3" type="ORF">KGA66_01855</name>
</gene>
<keyword evidence="2" id="KW-1133">Transmembrane helix</keyword>
<sequence>MPIPSEILSRALRTAPGKAVAAAGAATAVVVGVMVAFPPIAAAASGSPDLVIRPTHSRIPFPTFSFPLPTATGGPTGGTSVTVPVRVKKSTGTGQSSGQFNYVSTFSPAPVASSSPVSTASAACLPNGQPVTGPGGALDLPGISGTSKDPGHVGALPITDLGPMAMLPPQIDSTNLTQLRMTRPVDAVSPNLSMVASSGYRFPCVHIEVGAGRGYANAEYALVNAGLVADDRSGGSEILTWTYSTILWSYTLPGSADVHQGSGEINAQPDHKATSLATDSKKVAAGTVGLALLVAFGLIALYVAGRRRNRQRYRTRYYRRAVLRAQRAAAVAGAAEAVPSQQAVAESLVVEPDRPARPDQEFVEAVESAEAVEPVEVHSDEAAQAAESETEAAEAEPESEPDPEPVPEPEPEPESIPEPELEAEPESVLEPEPEPESIPEPELEAEPESVSDLELEAEPESVLEPEPEPESIPEPDPEPVPEPEPEPEPAAAEAEADFVQGDERSESDSVALDSAAPDPDASIVDEREAADSKRESGDSADDDEAVRDEAVREAVRVVDPDGDDADSDDADSSLPDGSTESESAEPEHSKPAASAEPAPAEPAPASAKPEPAEPAPAPASAPAAAR</sequence>
<feature type="compositionally biased region" description="Low complexity" evidence="1">
    <location>
        <begin position="572"/>
        <end position="581"/>
    </location>
</feature>
<feature type="region of interest" description="Disordered" evidence="1">
    <location>
        <begin position="367"/>
        <end position="626"/>
    </location>
</feature>
<feature type="compositionally biased region" description="Low complexity" evidence="1">
    <location>
        <begin position="508"/>
        <end position="522"/>
    </location>
</feature>
<evidence type="ECO:0000313" key="3">
    <source>
        <dbReference type="EMBL" id="MBS2961775.1"/>
    </source>
</evidence>
<feature type="compositionally biased region" description="Low complexity" evidence="1">
    <location>
        <begin position="591"/>
        <end position="609"/>
    </location>
</feature>
<evidence type="ECO:0000256" key="2">
    <source>
        <dbReference type="SAM" id="Phobius"/>
    </source>
</evidence>
<feature type="compositionally biased region" description="Basic and acidic residues" evidence="1">
    <location>
        <begin position="524"/>
        <end position="537"/>
    </location>
</feature>
<evidence type="ECO:0000313" key="4">
    <source>
        <dbReference type="Proteomes" id="UP000677913"/>
    </source>
</evidence>
<name>A0A8J7WIY4_9ACTN</name>
<dbReference type="RefSeq" id="WP_211463755.1">
    <property type="nucleotide sequence ID" value="NZ_JAGSXH010000003.1"/>
</dbReference>
<reference evidence="3" key="1">
    <citation type="submission" date="2021-04" db="EMBL/GenBank/DDBJ databases">
        <title>Genome based classification of Actinospica acidithermotolerans sp. nov., an actinobacterium isolated from an Indonesian hot spring.</title>
        <authorList>
            <person name="Kusuma A.B."/>
            <person name="Putra K.E."/>
            <person name="Nafisah S."/>
            <person name="Loh J."/>
            <person name="Nouioui I."/>
            <person name="Goodfellow M."/>
        </authorList>
    </citation>
    <scope>NUCLEOTIDE SEQUENCE</scope>
    <source>
        <strain evidence="3">DSM 45618</strain>
    </source>
</reference>
<keyword evidence="4" id="KW-1185">Reference proteome</keyword>
<accession>A0A8J7WIY4</accession>
<dbReference type="EMBL" id="JAGSXH010000003">
    <property type="protein sequence ID" value="MBS2961775.1"/>
    <property type="molecule type" value="Genomic_DNA"/>
</dbReference>
<proteinExistence type="predicted"/>
<dbReference type="Proteomes" id="UP000677913">
    <property type="component" value="Unassembled WGS sequence"/>
</dbReference>
<comment type="caution">
    <text evidence="3">The sequence shown here is derived from an EMBL/GenBank/DDBJ whole genome shotgun (WGS) entry which is preliminary data.</text>
</comment>
<dbReference type="AlphaFoldDB" id="A0A8J7WIY4"/>
<evidence type="ECO:0000256" key="1">
    <source>
        <dbReference type="SAM" id="MobiDB-lite"/>
    </source>
</evidence>
<keyword evidence="2" id="KW-0812">Transmembrane</keyword>
<feature type="compositionally biased region" description="Acidic residues" evidence="1">
    <location>
        <begin position="388"/>
        <end position="487"/>
    </location>
</feature>
<keyword evidence="2" id="KW-0472">Membrane</keyword>